<dbReference type="InterPro" id="IPR029058">
    <property type="entry name" value="AB_hydrolase_fold"/>
</dbReference>
<keyword evidence="2" id="KW-0121">Carboxypeptidase</keyword>
<dbReference type="PANTHER" id="PTHR11802">
    <property type="entry name" value="SERINE PROTEASE FAMILY S10 SERINE CARBOXYPEPTIDASE"/>
    <property type="match status" value="1"/>
</dbReference>
<evidence type="ECO:0000256" key="1">
    <source>
        <dbReference type="ARBA" id="ARBA00009431"/>
    </source>
</evidence>
<accession>J4HTH2</accession>
<evidence type="ECO:0000313" key="7">
    <source>
        <dbReference type="Proteomes" id="UP000006352"/>
    </source>
</evidence>
<organism evidence="6 7">
    <name type="scientific">Fibroporia radiculosa</name>
    <dbReference type="NCBI Taxonomy" id="599839"/>
    <lineage>
        <taxon>Eukaryota</taxon>
        <taxon>Fungi</taxon>
        <taxon>Dikarya</taxon>
        <taxon>Basidiomycota</taxon>
        <taxon>Agaricomycotina</taxon>
        <taxon>Agaricomycetes</taxon>
        <taxon>Polyporales</taxon>
        <taxon>Fibroporiaceae</taxon>
        <taxon>Fibroporia</taxon>
    </lineage>
</organism>
<keyword evidence="4" id="KW-0378">Hydrolase</keyword>
<dbReference type="PRINTS" id="PR00724">
    <property type="entry name" value="CRBOXYPTASEC"/>
</dbReference>
<dbReference type="GO" id="GO:0000324">
    <property type="term" value="C:fungal-type vacuole"/>
    <property type="evidence" value="ECO:0007669"/>
    <property type="project" value="TreeGrafter"/>
</dbReference>
<dbReference type="GO" id="GO:0004185">
    <property type="term" value="F:serine-type carboxypeptidase activity"/>
    <property type="evidence" value="ECO:0007669"/>
    <property type="project" value="InterPro"/>
</dbReference>
<name>J4HTH2_9APHY</name>
<evidence type="ECO:0000313" key="6">
    <source>
        <dbReference type="EMBL" id="CCL99512.1"/>
    </source>
</evidence>
<gene>
    <name evidence="6" type="ORF">FIBRA_01530</name>
</gene>
<dbReference type="AlphaFoldDB" id="J4HTH2"/>
<dbReference type="InterPro" id="IPR001563">
    <property type="entry name" value="Peptidase_S10"/>
</dbReference>
<evidence type="ECO:0000256" key="2">
    <source>
        <dbReference type="ARBA" id="ARBA00022645"/>
    </source>
</evidence>
<comment type="similarity">
    <text evidence="1">Belongs to the peptidase S10 family.</text>
</comment>
<evidence type="ECO:0008006" key="8">
    <source>
        <dbReference type="Google" id="ProtNLM"/>
    </source>
</evidence>
<dbReference type="Gene3D" id="3.40.50.1820">
    <property type="entry name" value="alpha/beta hydrolase"/>
    <property type="match status" value="1"/>
</dbReference>
<dbReference type="STRING" id="599839.J4HTH2"/>
<evidence type="ECO:0000256" key="4">
    <source>
        <dbReference type="ARBA" id="ARBA00022801"/>
    </source>
</evidence>
<dbReference type="OrthoDB" id="443318at2759"/>
<dbReference type="GO" id="GO:0006508">
    <property type="term" value="P:proteolysis"/>
    <property type="evidence" value="ECO:0007669"/>
    <property type="project" value="UniProtKB-KW"/>
</dbReference>
<dbReference type="PANTHER" id="PTHR11802:SF453">
    <property type="entry name" value="S1, PUTATIVE-RELATED"/>
    <property type="match status" value="1"/>
</dbReference>
<dbReference type="GeneID" id="24094423"/>
<dbReference type="Proteomes" id="UP000006352">
    <property type="component" value="Unassembled WGS sequence"/>
</dbReference>
<dbReference type="Gene3D" id="1.10.287.410">
    <property type="match status" value="1"/>
</dbReference>
<sequence>MASFSNQDCYLRDEKLSSDPHVEHDAITEDCKGGDNVPTVAQKSGLSQIAQQVHLPAKRHVRLPVEVWEKVIDILACEFPSYCDLWKYGVVCRDWYPRCQFHVRRSVPIGTKQHVYRLTKSMKVMRQRTSPMKHVTFLGLNITPLGPFAASMAHKLPEIEELTLRGSTWISGPLHENTFMYIHVTFRQITRLVLDSITLPNLTTLGRLIYSLPSLSSLSCCRLYLRTRKFVSGTVYPRPDFGLKLLALSHIGADILEFFYTILLASKVEQLALDNLVGSGSNLCAVLEKLMGMAQASLTHFTFSYFNGILSWEEHPLNLAVASKMRVITLMLGSDEFAKSSGWIAEFLSRAFPSTLHEVKIIIWRYLPSGAETEALLKALNSEENDYARVDQVLSEARYPAIKSVIFELDMRAKPSVETVSSDAWSEFISTRFPKLQTQGVIEAGVNEPYKWTDTPRRVVPIARSPLHSMLSQTLHSMGYLALLLSASLLRPILGVRAQAQDQYGQGQHVLQPAQKEFASQTLEDTKIRYVLDSGVCETTPGVSQMSGYVDIGANMSMWFWFFESRNQPETAPFTLWLNGGPGCSSMIALLQENGPCFVNPDNSTTYINPYSWNNISNMIYIDQPIGSGFSYGTIDVNSTFSAAPEIWKAFQILFESDEFEKYQSREFIFATESYGGHYGPGFVTYFDEQNAKITNGTIEGELINISALMINNGWFDPLIQNKAYVDFAKYAPGYGQLQNDTVIEQVTRAFYEPEGCQAQLIDCSKAGNSSESNTICKDADDYCLDKVLTPSLGDRNEYDLRQKAPGYFPPSYYERFLQDPVVMKRIGAEVEYQQCSDVVEAEFGKTGDDARSLLPELSVLANSGLKLLIWAGDADINCNWIGCHASVLAMDWYGNETLHNTPFVEMMIHGRTIGAIQNVDNFTFARIYEAGHEVPAFQPEASLEIFSQVIKMEPLHSVP</sequence>
<dbReference type="InParanoid" id="J4HTH2"/>
<dbReference type="EMBL" id="HE796937">
    <property type="protein sequence ID" value="CCL99512.1"/>
    <property type="molecule type" value="Genomic_DNA"/>
</dbReference>
<dbReference type="HOGENOM" id="CLU_307766_0_0_1"/>
<protein>
    <recommendedName>
        <fullName evidence="8">Carboxypeptidase</fullName>
    </recommendedName>
</protein>
<keyword evidence="5" id="KW-0325">Glycoprotein</keyword>
<evidence type="ECO:0000256" key="3">
    <source>
        <dbReference type="ARBA" id="ARBA00022670"/>
    </source>
</evidence>
<keyword evidence="3" id="KW-0645">Protease</keyword>
<keyword evidence="7" id="KW-1185">Reference proteome</keyword>
<reference evidence="6 7" key="1">
    <citation type="journal article" date="2012" name="Appl. Environ. Microbiol.">
        <title>Short-read sequencing for genomic analysis of the brown rot fungus Fibroporia radiculosa.</title>
        <authorList>
            <person name="Tang J.D."/>
            <person name="Perkins A.D."/>
            <person name="Sonstegard T.S."/>
            <person name="Schroeder S.G."/>
            <person name="Burgess S.C."/>
            <person name="Diehl S.V."/>
        </authorList>
    </citation>
    <scope>NUCLEOTIDE SEQUENCE [LARGE SCALE GENOMIC DNA]</scope>
    <source>
        <strain evidence="6 7">TFFH 294</strain>
    </source>
</reference>
<dbReference type="Pfam" id="PF00450">
    <property type="entry name" value="Peptidase_S10"/>
    <property type="match status" value="1"/>
</dbReference>
<evidence type="ECO:0000256" key="5">
    <source>
        <dbReference type="ARBA" id="ARBA00023180"/>
    </source>
</evidence>
<proteinExistence type="inferred from homology"/>
<dbReference type="SUPFAM" id="SSF53474">
    <property type="entry name" value="alpha/beta-Hydrolases"/>
    <property type="match status" value="1"/>
</dbReference>
<dbReference type="RefSeq" id="XP_012178795.1">
    <property type="nucleotide sequence ID" value="XM_012323405.1"/>
</dbReference>